<keyword evidence="5" id="KW-1185">Reference proteome</keyword>
<keyword evidence="2" id="KW-0560">Oxidoreductase</keyword>
<proteinExistence type="inferred from homology"/>
<protein>
    <submittedName>
        <fullName evidence="4">Nitroreductase family protein</fullName>
    </submittedName>
</protein>
<feature type="domain" description="Putative nitroreductase TM1586" evidence="3">
    <location>
        <begin position="6"/>
        <end position="267"/>
    </location>
</feature>
<evidence type="ECO:0000259" key="3">
    <source>
        <dbReference type="Pfam" id="PF14512"/>
    </source>
</evidence>
<comment type="caution">
    <text evidence="4">The sequence shown here is derived from an EMBL/GenBank/DDBJ whole genome shotgun (WGS) entry which is preliminary data.</text>
</comment>
<accession>A0A942V2W4</accession>
<name>A0A942V2W4_9FIRM</name>
<dbReference type="PANTHER" id="PTHR43673:SF10">
    <property type="entry name" value="NADH DEHYDROGENASE_NAD(P)H NITROREDUCTASE XCC3605-RELATED"/>
    <property type="match status" value="1"/>
</dbReference>
<evidence type="ECO:0000313" key="4">
    <source>
        <dbReference type="EMBL" id="MBS4540132.1"/>
    </source>
</evidence>
<dbReference type="EMBL" id="WSFT01000053">
    <property type="protein sequence ID" value="MBS4540132.1"/>
    <property type="molecule type" value="Genomic_DNA"/>
</dbReference>
<evidence type="ECO:0000256" key="1">
    <source>
        <dbReference type="ARBA" id="ARBA00007118"/>
    </source>
</evidence>
<dbReference type="InterPro" id="IPR000415">
    <property type="entry name" value="Nitroreductase-like"/>
</dbReference>
<evidence type="ECO:0000256" key="2">
    <source>
        <dbReference type="ARBA" id="ARBA00023002"/>
    </source>
</evidence>
<dbReference type="RefSeq" id="WP_203368021.1">
    <property type="nucleotide sequence ID" value="NZ_WSFT01000053.1"/>
</dbReference>
<evidence type="ECO:0000313" key="5">
    <source>
        <dbReference type="Proteomes" id="UP000724672"/>
    </source>
</evidence>
<organism evidence="4 5">
    <name type="scientific">Anaeromonas frigoriresistens</name>
    <dbReference type="NCBI Taxonomy" id="2683708"/>
    <lineage>
        <taxon>Bacteria</taxon>
        <taxon>Bacillati</taxon>
        <taxon>Bacillota</taxon>
        <taxon>Tissierellia</taxon>
        <taxon>Tissierellales</taxon>
        <taxon>Thermohalobacteraceae</taxon>
        <taxon>Anaeromonas</taxon>
    </lineage>
</organism>
<dbReference type="InterPro" id="IPR029478">
    <property type="entry name" value="TM1586_NiRdase"/>
</dbReference>
<sequence>MLFSKFLENRRSTREYSDKMVENDKLEMLMDFAEKLQSGYGNDGIRFILYEDGEKIYENLKGVAGYAGVMINSPHYIGLQTDNEDKETIIKAAYAMETLLTKAYQLDLGSCWINIMDTPYDSKEILFNGKNKHINYIVAIGYSKDKSKISQIANSNGLENEDIGYLNTIRPFKEKKYFVEKSTSSRLSVKDIVFDSKFGKSIDPDELDKRGLDELFYYVRYAPSNKNKQPWRFILKNNKVNLAVIDPKDKNNLTDAGIMMYYFEEMAKSIGFKSSWDFIEGDIQEEDGITFSILGEYKL</sequence>
<comment type="similarity">
    <text evidence="1">Belongs to the nitroreductase family.</text>
</comment>
<dbReference type="PANTHER" id="PTHR43673">
    <property type="entry name" value="NAD(P)H NITROREDUCTASE YDGI-RELATED"/>
    <property type="match status" value="1"/>
</dbReference>
<dbReference type="Pfam" id="PF14512">
    <property type="entry name" value="TM1586_NiRdase"/>
    <property type="match status" value="1"/>
</dbReference>
<dbReference type="SUPFAM" id="SSF55469">
    <property type="entry name" value="FMN-dependent nitroreductase-like"/>
    <property type="match status" value="2"/>
</dbReference>
<gene>
    <name evidence="4" type="ORF">GOQ27_16760</name>
</gene>
<dbReference type="Proteomes" id="UP000724672">
    <property type="component" value="Unassembled WGS sequence"/>
</dbReference>
<dbReference type="Gene3D" id="3.40.109.10">
    <property type="entry name" value="NADH Oxidase"/>
    <property type="match status" value="2"/>
</dbReference>
<dbReference type="AlphaFoldDB" id="A0A942V2W4"/>
<dbReference type="GO" id="GO:0016491">
    <property type="term" value="F:oxidoreductase activity"/>
    <property type="evidence" value="ECO:0007669"/>
    <property type="project" value="UniProtKB-KW"/>
</dbReference>
<reference evidence="4" key="1">
    <citation type="submission" date="2019-12" db="EMBL/GenBank/DDBJ databases">
        <title>Clostridiaceae gen. nov. sp. nov., isolated from sediment in Xinjiang, China.</title>
        <authorList>
            <person name="Zhang R."/>
        </authorList>
    </citation>
    <scope>NUCLEOTIDE SEQUENCE</scope>
    <source>
        <strain evidence="4">D2Q-11</strain>
    </source>
</reference>